<keyword evidence="10 19" id="KW-0418">Kinase</keyword>
<keyword evidence="11 19" id="KW-0067">ATP-binding</keyword>
<evidence type="ECO:0000256" key="12">
    <source>
        <dbReference type="ARBA" id="ARBA00022989"/>
    </source>
</evidence>
<evidence type="ECO:0000256" key="8">
    <source>
        <dbReference type="ARBA" id="ARBA00022734"/>
    </source>
</evidence>
<dbReference type="Proteomes" id="UP001187192">
    <property type="component" value="Unassembled WGS sequence"/>
</dbReference>
<dbReference type="GO" id="GO:0030246">
    <property type="term" value="F:carbohydrate binding"/>
    <property type="evidence" value="ECO:0007669"/>
    <property type="project" value="UniProtKB-KW"/>
</dbReference>
<dbReference type="PROSITE" id="PS50927">
    <property type="entry name" value="BULB_LECTIN"/>
    <property type="match status" value="1"/>
</dbReference>
<evidence type="ECO:0000256" key="14">
    <source>
        <dbReference type="ARBA" id="ARBA00023157"/>
    </source>
</evidence>
<evidence type="ECO:0000256" key="15">
    <source>
        <dbReference type="ARBA" id="ARBA00023170"/>
    </source>
</evidence>
<evidence type="ECO:0000313" key="27">
    <source>
        <dbReference type="Proteomes" id="UP001187192"/>
    </source>
</evidence>
<dbReference type="CDD" id="cd14066">
    <property type="entry name" value="STKc_IRAK"/>
    <property type="match status" value="1"/>
</dbReference>
<evidence type="ECO:0000256" key="7">
    <source>
        <dbReference type="ARBA" id="ARBA00022729"/>
    </source>
</evidence>
<protein>
    <recommendedName>
        <fullName evidence="19">Receptor-like serine/threonine-protein kinase</fullName>
        <ecNumber evidence="19">2.7.11.1</ecNumber>
    </recommendedName>
</protein>
<keyword evidence="5 19" id="KW-0808">Transferase</keyword>
<keyword evidence="13 21" id="KW-0472">Membrane</keyword>
<evidence type="ECO:0000256" key="2">
    <source>
        <dbReference type="ARBA" id="ARBA00022475"/>
    </source>
</evidence>
<dbReference type="PROSITE" id="PS50948">
    <property type="entry name" value="PAN"/>
    <property type="match status" value="1"/>
</dbReference>
<evidence type="ECO:0000259" key="24">
    <source>
        <dbReference type="PROSITE" id="PS50927"/>
    </source>
</evidence>
<keyword evidence="6 21" id="KW-0812">Transmembrane</keyword>
<sequence length="787" mass="88046">MNFKTFPRFMLLIIFMYLFITVRSLSGSDTISQNKSLSGDQTVASVGEVFVLGFFTPGNTSNYYVGMWYKNDPSQTILWLANREKSVSNRFSSELRISHGNLVLFDETKNPIWSTNINSTSTSARAVLQDDGNIIVSDERFILWQSFDHPTDTWLPGSKIGFNKITKTKQVLTSWKNLENPSLGLFTFELDPSDVSYITLWNRSRNYWTTGPWTGDIFTLVPEMRHNMICYFKFVSNNSETSFTMYAYNSSAISRLVMDVSGQMKQFLWLPSNGWKLLWSFPRQQCQVYAFCGAYGSCSENSLPFCSCLPGFEPNSQSYWDLKDYSSGCMRKTKLQCGNNSLDDSEKDRFLEVPSMSFPEDKQSERAESITECESRCVNKCSCTAYAYDDNGCSIWTGDLLNLKQLTAGDSSGRTLYIRLAASEFSSHGKKKKKLVGVAAGSAAGLVVFLGLILFTWRHRKKTIGTGKAISGGSLVAFGYRDLQNATKNFSEKLGEGGFGSVFKGRLADSTVIAVKKLESVGQGEKQFRTEVSTIGAIQHVNLVRLRGFCSQGTKKLLVYDYMANGSLDSHLFHDNDSNVLDWRTRYQIALGSASGLVYLHEKCRDCIIHCDIKPENILLDAEFCPKVADFGLAKLVGREFSRVLTTIRGTRGYLAPEWIAGVAITPKADVYSYGMMLFELISGRRNSEVYEDGTAKFLAASAASVIVKGGDLRSVLDPRLEGNADMEELKRVCAVSCWCIQDNEVDRPSMGRVMQILEGIIEVDLPPVPRSLQLLVENQESVIFFT</sequence>
<feature type="domain" description="Protein kinase" evidence="23">
    <location>
        <begin position="488"/>
        <end position="762"/>
    </location>
</feature>
<feature type="binding site" evidence="20">
    <location>
        <position position="517"/>
    </location>
    <ligand>
        <name>ATP</name>
        <dbReference type="ChEBI" id="CHEBI:30616"/>
    </ligand>
</feature>
<keyword evidence="27" id="KW-1185">Reference proteome</keyword>
<comment type="catalytic activity">
    <reaction evidence="18 19">
        <text>L-seryl-[protein] + ATP = O-phospho-L-seryl-[protein] + ADP + H(+)</text>
        <dbReference type="Rhea" id="RHEA:17989"/>
        <dbReference type="Rhea" id="RHEA-COMP:9863"/>
        <dbReference type="Rhea" id="RHEA-COMP:11604"/>
        <dbReference type="ChEBI" id="CHEBI:15378"/>
        <dbReference type="ChEBI" id="CHEBI:29999"/>
        <dbReference type="ChEBI" id="CHEBI:30616"/>
        <dbReference type="ChEBI" id="CHEBI:83421"/>
        <dbReference type="ChEBI" id="CHEBI:456216"/>
        <dbReference type="EC" id="2.7.11.1"/>
    </reaction>
</comment>
<dbReference type="InterPro" id="IPR001480">
    <property type="entry name" value="Bulb-type_lectin_dom"/>
</dbReference>
<evidence type="ECO:0000256" key="11">
    <source>
        <dbReference type="ARBA" id="ARBA00022840"/>
    </source>
</evidence>
<keyword evidence="15" id="KW-0675">Receptor</keyword>
<dbReference type="FunFam" id="3.30.200.20:FF:000370">
    <property type="entry name" value="Receptor-like protein kinase 4"/>
    <property type="match status" value="1"/>
</dbReference>
<keyword evidence="16" id="KW-0325">Glycoprotein</keyword>
<comment type="subcellular location">
    <subcellularLocation>
        <location evidence="1">Cell membrane</location>
        <topology evidence="1">Single-pass type I membrane protein</topology>
    </subcellularLocation>
</comment>
<evidence type="ECO:0000256" key="16">
    <source>
        <dbReference type="ARBA" id="ARBA00023180"/>
    </source>
</evidence>
<dbReference type="PIRSF" id="PIRSF000641">
    <property type="entry name" value="SRK"/>
    <property type="match status" value="1"/>
</dbReference>
<keyword evidence="8" id="KW-0430">Lectin</keyword>
<dbReference type="GO" id="GO:0004674">
    <property type="term" value="F:protein serine/threonine kinase activity"/>
    <property type="evidence" value="ECO:0007669"/>
    <property type="project" value="UniProtKB-KW"/>
</dbReference>
<dbReference type="PANTHER" id="PTHR47974:SF19">
    <property type="entry name" value="RECEPTOR-LIKE SERINE_THREONINE-PROTEIN KINASE"/>
    <property type="match status" value="1"/>
</dbReference>
<dbReference type="PROSITE" id="PS00107">
    <property type="entry name" value="PROTEIN_KINASE_ATP"/>
    <property type="match status" value="1"/>
</dbReference>
<evidence type="ECO:0000256" key="3">
    <source>
        <dbReference type="ARBA" id="ARBA00022527"/>
    </source>
</evidence>
<dbReference type="SMART" id="SM00220">
    <property type="entry name" value="S_TKc"/>
    <property type="match status" value="1"/>
</dbReference>
<dbReference type="GO" id="GO:0005524">
    <property type="term" value="F:ATP binding"/>
    <property type="evidence" value="ECO:0007669"/>
    <property type="project" value="UniProtKB-UniRule"/>
</dbReference>
<dbReference type="PROSITE" id="PS50011">
    <property type="entry name" value="PROTEIN_KINASE_DOM"/>
    <property type="match status" value="1"/>
</dbReference>
<dbReference type="AlphaFoldDB" id="A0AA88J4Q8"/>
<evidence type="ECO:0000313" key="26">
    <source>
        <dbReference type="EMBL" id="GMN61221.1"/>
    </source>
</evidence>
<dbReference type="Pfam" id="PF00954">
    <property type="entry name" value="S_locus_glycop"/>
    <property type="match status" value="1"/>
</dbReference>
<comment type="similarity">
    <text evidence="19">Belongs to the protein kinase superfamily. Ser/Thr protein kinase family.</text>
</comment>
<accession>A0AA88J4Q8</accession>
<dbReference type="Pfam" id="PF08276">
    <property type="entry name" value="PAN_2"/>
    <property type="match status" value="1"/>
</dbReference>
<evidence type="ECO:0000256" key="6">
    <source>
        <dbReference type="ARBA" id="ARBA00022692"/>
    </source>
</evidence>
<dbReference type="GO" id="GO:0005886">
    <property type="term" value="C:plasma membrane"/>
    <property type="evidence" value="ECO:0007669"/>
    <property type="project" value="UniProtKB-SubCell"/>
</dbReference>
<evidence type="ECO:0000259" key="23">
    <source>
        <dbReference type="PROSITE" id="PS50011"/>
    </source>
</evidence>
<dbReference type="FunFam" id="1.10.510.10:FF:000227">
    <property type="entry name" value="Serine/threonine-protein kinase"/>
    <property type="match status" value="1"/>
</dbReference>
<dbReference type="InterPro" id="IPR003609">
    <property type="entry name" value="Pan_app"/>
</dbReference>
<dbReference type="InterPro" id="IPR000719">
    <property type="entry name" value="Prot_kinase_dom"/>
</dbReference>
<evidence type="ECO:0000256" key="18">
    <source>
        <dbReference type="ARBA" id="ARBA00048679"/>
    </source>
</evidence>
<dbReference type="InterPro" id="IPR024171">
    <property type="entry name" value="SRK-like_kinase"/>
</dbReference>
<dbReference type="EMBL" id="BTGU01000108">
    <property type="protein sequence ID" value="GMN61221.1"/>
    <property type="molecule type" value="Genomic_DNA"/>
</dbReference>
<dbReference type="GO" id="GO:0048544">
    <property type="term" value="P:recognition of pollen"/>
    <property type="evidence" value="ECO:0007669"/>
    <property type="project" value="InterPro"/>
</dbReference>
<evidence type="ECO:0000256" key="1">
    <source>
        <dbReference type="ARBA" id="ARBA00004251"/>
    </source>
</evidence>
<dbReference type="SUPFAM" id="SSF51110">
    <property type="entry name" value="alpha-D-mannose-specific plant lectins"/>
    <property type="match status" value="1"/>
</dbReference>
<organism evidence="26 27">
    <name type="scientific">Ficus carica</name>
    <name type="common">Common fig</name>
    <dbReference type="NCBI Taxonomy" id="3494"/>
    <lineage>
        <taxon>Eukaryota</taxon>
        <taxon>Viridiplantae</taxon>
        <taxon>Streptophyta</taxon>
        <taxon>Embryophyta</taxon>
        <taxon>Tracheophyta</taxon>
        <taxon>Spermatophyta</taxon>
        <taxon>Magnoliopsida</taxon>
        <taxon>eudicotyledons</taxon>
        <taxon>Gunneridae</taxon>
        <taxon>Pentapetalae</taxon>
        <taxon>rosids</taxon>
        <taxon>fabids</taxon>
        <taxon>Rosales</taxon>
        <taxon>Moraceae</taxon>
        <taxon>Ficeae</taxon>
        <taxon>Ficus</taxon>
    </lineage>
</organism>
<keyword evidence="14" id="KW-1015">Disulfide bond</keyword>
<feature type="domain" description="Apple" evidence="25">
    <location>
        <begin position="337"/>
        <end position="421"/>
    </location>
</feature>
<name>A0AA88J4Q8_FICCA</name>
<proteinExistence type="inferred from homology"/>
<dbReference type="Gene3D" id="3.30.200.20">
    <property type="entry name" value="Phosphorylase Kinase, domain 1"/>
    <property type="match status" value="1"/>
</dbReference>
<keyword evidence="3 19" id="KW-0723">Serine/threonine-protein kinase</keyword>
<comment type="catalytic activity">
    <reaction evidence="17 19">
        <text>L-threonyl-[protein] + ATP = O-phospho-L-threonyl-[protein] + ADP + H(+)</text>
        <dbReference type="Rhea" id="RHEA:46608"/>
        <dbReference type="Rhea" id="RHEA-COMP:11060"/>
        <dbReference type="Rhea" id="RHEA-COMP:11605"/>
        <dbReference type="ChEBI" id="CHEBI:15378"/>
        <dbReference type="ChEBI" id="CHEBI:30013"/>
        <dbReference type="ChEBI" id="CHEBI:30616"/>
        <dbReference type="ChEBI" id="CHEBI:61977"/>
        <dbReference type="ChEBI" id="CHEBI:456216"/>
        <dbReference type="EC" id="2.7.11.1"/>
    </reaction>
</comment>
<dbReference type="CDD" id="cd00028">
    <property type="entry name" value="B_lectin"/>
    <property type="match status" value="1"/>
</dbReference>
<feature type="signal peptide" evidence="22">
    <location>
        <begin position="1"/>
        <end position="24"/>
    </location>
</feature>
<keyword evidence="9 19" id="KW-0547">Nucleotide-binding</keyword>
<keyword evidence="2" id="KW-1003">Cell membrane</keyword>
<feature type="domain" description="Bulb-type lectin" evidence="24">
    <location>
        <begin position="28"/>
        <end position="149"/>
    </location>
</feature>
<gene>
    <name evidence="26" type="ORF">TIFTF001_030316</name>
</gene>
<dbReference type="InterPro" id="IPR036426">
    <property type="entry name" value="Bulb-type_lectin_dom_sf"/>
</dbReference>
<comment type="caution">
    <text evidence="26">The sequence shown here is derived from an EMBL/GenBank/DDBJ whole genome shotgun (WGS) entry which is preliminary data.</text>
</comment>
<dbReference type="SUPFAM" id="SSF56112">
    <property type="entry name" value="Protein kinase-like (PK-like)"/>
    <property type="match status" value="1"/>
</dbReference>
<keyword evidence="4" id="KW-0597">Phosphoprotein</keyword>
<dbReference type="PANTHER" id="PTHR47974">
    <property type="entry name" value="OS07G0415500 PROTEIN"/>
    <property type="match status" value="1"/>
</dbReference>
<dbReference type="Pfam" id="PF00069">
    <property type="entry name" value="Pkinase"/>
    <property type="match status" value="1"/>
</dbReference>
<dbReference type="SMART" id="SM00473">
    <property type="entry name" value="PAN_AP"/>
    <property type="match status" value="1"/>
</dbReference>
<dbReference type="SMART" id="SM00108">
    <property type="entry name" value="B_lectin"/>
    <property type="match status" value="1"/>
</dbReference>
<evidence type="ECO:0000256" key="10">
    <source>
        <dbReference type="ARBA" id="ARBA00022777"/>
    </source>
</evidence>
<evidence type="ECO:0000256" key="13">
    <source>
        <dbReference type="ARBA" id="ARBA00023136"/>
    </source>
</evidence>
<reference evidence="26" key="1">
    <citation type="submission" date="2023-07" db="EMBL/GenBank/DDBJ databases">
        <title>draft genome sequence of fig (Ficus carica).</title>
        <authorList>
            <person name="Takahashi T."/>
            <person name="Nishimura K."/>
        </authorList>
    </citation>
    <scope>NUCLEOTIDE SEQUENCE</scope>
</reference>
<dbReference type="InterPro" id="IPR017441">
    <property type="entry name" value="Protein_kinase_ATP_BS"/>
</dbReference>
<evidence type="ECO:0000259" key="25">
    <source>
        <dbReference type="PROSITE" id="PS50948"/>
    </source>
</evidence>
<dbReference type="PROSITE" id="PS00108">
    <property type="entry name" value="PROTEIN_KINASE_ST"/>
    <property type="match status" value="1"/>
</dbReference>
<evidence type="ECO:0000256" key="4">
    <source>
        <dbReference type="ARBA" id="ARBA00022553"/>
    </source>
</evidence>
<dbReference type="InterPro" id="IPR011009">
    <property type="entry name" value="Kinase-like_dom_sf"/>
</dbReference>
<evidence type="ECO:0000256" key="9">
    <source>
        <dbReference type="ARBA" id="ARBA00022741"/>
    </source>
</evidence>
<feature type="transmembrane region" description="Helical" evidence="21">
    <location>
        <begin position="435"/>
        <end position="455"/>
    </location>
</feature>
<dbReference type="Gene3D" id="2.90.10.10">
    <property type="entry name" value="Bulb-type lectin domain"/>
    <property type="match status" value="1"/>
</dbReference>
<keyword evidence="12 21" id="KW-1133">Transmembrane helix</keyword>
<evidence type="ECO:0000256" key="20">
    <source>
        <dbReference type="PROSITE-ProRule" id="PRU10141"/>
    </source>
</evidence>
<dbReference type="Gene3D" id="1.10.510.10">
    <property type="entry name" value="Transferase(Phosphotransferase) domain 1"/>
    <property type="match status" value="1"/>
</dbReference>
<evidence type="ECO:0000256" key="21">
    <source>
        <dbReference type="SAM" id="Phobius"/>
    </source>
</evidence>
<keyword evidence="7 22" id="KW-0732">Signal</keyword>
<dbReference type="InterPro" id="IPR008271">
    <property type="entry name" value="Ser/Thr_kinase_AS"/>
</dbReference>
<evidence type="ECO:0000256" key="17">
    <source>
        <dbReference type="ARBA" id="ARBA00047899"/>
    </source>
</evidence>
<dbReference type="EC" id="2.7.11.1" evidence="19"/>
<feature type="chain" id="PRO_5041680810" description="Receptor-like serine/threonine-protein kinase" evidence="22">
    <location>
        <begin position="25"/>
        <end position="787"/>
    </location>
</feature>
<evidence type="ECO:0000256" key="22">
    <source>
        <dbReference type="SAM" id="SignalP"/>
    </source>
</evidence>
<dbReference type="Pfam" id="PF01453">
    <property type="entry name" value="B_lectin"/>
    <property type="match status" value="1"/>
</dbReference>
<dbReference type="InterPro" id="IPR000858">
    <property type="entry name" value="S_locus_glycoprot_dom"/>
</dbReference>
<dbReference type="CDD" id="cd01098">
    <property type="entry name" value="PAN_AP_plant"/>
    <property type="match status" value="1"/>
</dbReference>
<evidence type="ECO:0000256" key="5">
    <source>
        <dbReference type="ARBA" id="ARBA00022679"/>
    </source>
</evidence>
<evidence type="ECO:0000256" key="19">
    <source>
        <dbReference type="PIRNR" id="PIRNR000641"/>
    </source>
</evidence>